<sequence length="411" mass="47330">MLRKTSEEHQSVEGHYQTRLHDLTSQVILLTNQIDQMHSEIEDRNMQLEHEKKHAEETHRLLSKEISLLHEEIEMHAAKNKIMLEDLGSKEILKRELEQMRISIKEMELLVEQGNDERIELENRVSFMKNEAEETQKELNKLRCLVKEKELMVENLQSELDSLQAQCAELKHSLLEDGQEKEKLRKQVSHLRSDLKKREDTIKNMEKKIKNGSGRGTTLDVTKATSKASKSLPNASKEVASLKETIKFLEGQIKLKETALETSANTFLEKEKDLHNRIEELEGRLDVLNQSSAHYCVNNEVDQLDAAVGEQTRNSNEKSSTMSKISDINDCAALSMNRKDLTEALKGSPNNTRDLNELSNEITLLKVRNKSMEGELKEMQERYSEISLKFAEVEGEREQLVMKLRSLKNGK</sequence>
<dbReference type="Gene3D" id="1.10.287.1490">
    <property type="match status" value="1"/>
</dbReference>
<dbReference type="PANTHER" id="PTHR34452">
    <property type="entry name" value="MYOSIN HEAVY CHAIN-RELATED PROTEIN"/>
    <property type="match status" value="1"/>
</dbReference>
<feature type="coiled-coil region" evidence="1">
    <location>
        <begin position="90"/>
        <end position="208"/>
    </location>
</feature>
<dbReference type="PANTHER" id="PTHR34452:SF7">
    <property type="entry name" value="MYOSIN HEAVY CHAIN-RELATED PROTEIN"/>
    <property type="match status" value="1"/>
</dbReference>
<protein>
    <submittedName>
        <fullName evidence="2">Uncharacterized protein</fullName>
    </submittedName>
</protein>
<feature type="coiled-coil region" evidence="1">
    <location>
        <begin position="38"/>
        <end position="65"/>
    </location>
</feature>
<comment type="caution">
    <text evidence="2">The sequence shown here is derived from an EMBL/GenBank/DDBJ whole genome shotgun (WGS) entry which is preliminary data.</text>
</comment>
<proteinExistence type="predicted"/>
<evidence type="ECO:0000256" key="1">
    <source>
        <dbReference type="SAM" id="Coils"/>
    </source>
</evidence>
<feature type="coiled-coil region" evidence="1">
    <location>
        <begin position="355"/>
        <end position="396"/>
    </location>
</feature>
<reference evidence="2" key="2">
    <citation type="journal article" date="2024" name="Plant">
        <title>Genomic evolution and insights into agronomic trait innovations of Sesamum species.</title>
        <authorList>
            <person name="Miao H."/>
            <person name="Wang L."/>
            <person name="Qu L."/>
            <person name="Liu H."/>
            <person name="Sun Y."/>
            <person name="Le M."/>
            <person name="Wang Q."/>
            <person name="Wei S."/>
            <person name="Zheng Y."/>
            <person name="Lin W."/>
            <person name="Duan Y."/>
            <person name="Cao H."/>
            <person name="Xiong S."/>
            <person name="Wang X."/>
            <person name="Wei L."/>
            <person name="Li C."/>
            <person name="Ma Q."/>
            <person name="Ju M."/>
            <person name="Zhao R."/>
            <person name="Li G."/>
            <person name="Mu C."/>
            <person name="Tian Q."/>
            <person name="Mei H."/>
            <person name="Zhang T."/>
            <person name="Gao T."/>
            <person name="Zhang H."/>
        </authorList>
    </citation>
    <scope>NUCLEOTIDE SEQUENCE</scope>
    <source>
        <strain evidence="2">G02</strain>
    </source>
</reference>
<dbReference type="EMBL" id="JACGWJ010000032">
    <property type="protein sequence ID" value="KAL0297694.1"/>
    <property type="molecule type" value="Genomic_DNA"/>
</dbReference>
<feature type="coiled-coil region" evidence="1">
    <location>
        <begin position="232"/>
        <end position="291"/>
    </location>
</feature>
<organism evidence="2">
    <name type="scientific">Sesamum radiatum</name>
    <name type="common">Black benniseed</name>
    <dbReference type="NCBI Taxonomy" id="300843"/>
    <lineage>
        <taxon>Eukaryota</taxon>
        <taxon>Viridiplantae</taxon>
        <taxon>Streptophyta</taxon>
        <taxon>Embryophyta</taxon>
        <taxon>Tracheophyta</taxon>
        <taxon>Spermatophyta</taxon>
        <taxon>Magnoliopsida</taxon>
        <taxon>eudicotyledons</taxon>
        <taxon>Gunneridae</taxon>
        <taxon>Pentapetalae</taxon>
        <taxon>asterids</taxon>
        <taxon>lamiids</taxon>
        <taxon>Lamiales</taxon>
        <taxon>Pedaliaceae</taxon>
        <taxon>Sesamum</taxon>
    </lineage>
</organism>
<keyword evidence="1" id="KW-0175">Coiled coil</keyword>
<name>A0AAW2JSW9_SESRA</name>
<dbReference type="AlphaFoldDB" id="A0AAW2JSW9"/>
<reference evidence="2" key="1">
    <citation type="submission" date="2020-06" db="EMBL/GenBank/DDBJ databases">
        <authorList>
            <person name="Li T."/>
            <person name="Hu X."/>
            <person name="Zhang T."/>
            <person name="Song X."/>
            <person name="Zhang H."/>
            <person name="Dai N."/>
            <person name="Sheng W."/>
            <person name="Hou X."/>
            <person name="Wei L."/>
        </authorList>
    </citation>
    <scope>NUCLEOTIDE SEQUENCE</scope>
    <source>
        <strain evidence="2">G02</strain>
        <tissue evidence="2">Leaf</tissue>
    </source>
</reference>
<gene>
    <name evidence="2" type="ORF">Sradi_6821500</name>
</gene>
<accession>A0AAW2JSW9</accession>
<evidence type="ECO:0000313" key="2">
    <source>
        <dbReference type="EMBL" id="KAL0297694.1"/>
    </source>
</evidence>